<evidence type="ECO:0000313" key="2">
    <source>
        <dbReference type="EMBL" id="PAK93122.1"/>
    </source>
</evidence>
<proteinExistence type="predicted"/>
<comment type="caution">
    <text evidence="2">The sequence shown here is derived from an EMBL/GenBank/DDBJ whole genome shotgun (WGS) entry which is preliminary data.</text>
</comment>
<dbReference type="EMBL" id="NCWY01000019">
    <property type="protein sequence ID" value="PAK93122.1"/>
    <property type="molecule type" value="Genomic_DNA"/>
</dbReference>
<gene>
    <name evidence="2" type="ORF">B8X04_15920</name>
</gene>
<feature type="transmembrane region" description="Helical" evidence="1">
    <location>
        <begin position="154"/>
        <end position="172"/>
    </location>
</feature>
<feature type="transmembrane region" description="Helical" evidence="1">
    <location>
        <begin position="21"/>
        <end position="44"/>
    </location>
</feature>
<evidence type="ECO:0000256" key="1">
    <source>
        <dbReference type="SAM" id="Phobius"/>
    </source>
</evidence>
<feature type="transmembrane region" description="Helical" evidence="1">
    <location>
        <begin position="118"/>
        <end position="142"/>
    </location>
</feature>
<dbReference type="AlphaFoldDB" id="A0A269Z5P2"/>
<dbReference type="RefSeq" id="WP_095376778.1">
    <property type="nucleotide sequence ID" value="NZ_NCWY01000019.1"/>
</dbReference>
<name>A0A269Z5P2_9MICO</name>
<sequence length="407" mass="41799">MHTSPPQSSTRHPVLLGMVEAFRLGLIVVPSAFVVATVFWLVGLGAQLDYSIIPEWAFALWAVVHGLSMSTMGFDFSLPPSLVTLGVWALLASGAARLITVLSDADPEPGDEAEESPWWATCAMALSGFALVYAGPLVVLAVLVGEATLDPLGVLRLLALLATAFAFGYVRVRGVVDLPWLSGLDEEVWSAATALGRRVLFGALGLAVVVIAVGLGLRWADLAEAMEAYSSPLSAGIGLVVVQVLFAPGALFSALSWIAGTGVGIGDGVSSAFLTASGPVPDVPVLELLVGGYPVWAKAAPVLLVLLGIGCVVIGRAHARRVHAAGWMSVAVASGLVLIVGETAALFSFGAIGPIGLAAFGPSPLVSALAVTGWVGLGLSIGCGLTMLSHMEFDREDDEALAGSERS</sequence>
<keyword evidence="1" id="KW-1133">Transmembrane helix</keyword>
<keyword evidence="1" id="KW-0812">Transmembrane</keyword>
<dbReference type="Pfam" id="PF19877">
    <property type="entry name" value="DUF6350"/>
    <property type="match status" value="1"/>
</dbReference>
<feature type="transmembrane region" description="Helical" evidence="1">
    <location>
        <begin position="295"/>
        <end position="315"/>
    </location>
</feature>
<evidence type="ECO:0000313" key="3">
    <source>
        <dbReference type="Proteomes" id="UP000216867"/>
    </source>
</evidence>
<feature type="transmembrane region" description="Helical" evidence="1">
    <location>
        <begin position="327"/>
        <end position="353"/>
    </location>
</feature>
<feature type="transmembrane region" description="Helical" evidence="1">
    <location>
        <begin position="56"/>
        <end position="74"/>
    </location>
</feature>
<accession>A0A269Z5P2</accession>
<keyword evidence="1" id="KW-0472">Membrane</keyword>
<organism evidence="2 3">
    <name type="scientific">Brevibacterium casei</name>
    <dbReference type="NCBI Taxonomy" id="33889"/>
    <lineage>
        <taxon>Bacteria</taxon>
        <taxon>Bacillati</taxon>
        <taxon>Actinomycetota</taxon>
        <taxon>Actinomycetes</taxon>
        <taxon>Micrococcales</taxon>
        <taxon>Brevibacteriaceae</taxon>
        <taxon>Brevibacterium</taxon>
    </lineage>
</organism>
<feature type="transmembrane region" description="Helical" evidence="1">
    <location>
        <begin position="199"/>
        <end position="220"/>
    </location>
</feature>
<feature type="transmembrane region" description="Helical" evidence="1">
    <location>
        <begin position="232"/>
        <end position="259"/>
    </location>
</feature>
<dbReference type="InterPro" id="IPR045931">
    <property type="entry name" value="DUF6350"/>
</dbReference>
<feature type="transmembrane region" description="Helical" evidence="1">
    <location>
        <begin position="81"/>
        <end position="98"/>
    </location>
</feature>
<protein>
    <submittedName>
        <fullName evidence="2">Uncharacterized protein</fullName>
    </submittedName>
</protein>
<reference evidence="2 3" key="1">
    <citation type="submission" date="2017-04" db="EMBL/GenBank/DDBJ databases">
        <title>Kefir bacterial isolates.</title>
        <authorList>
            <person name="Kim Y."/>
            <person name="Blasche S."/>
            <person name="Patil K.R."/>
        </authorList>
    </citation>
    <scope>NUCLEOTIDE SEQUENCE [LARGE SCALE GENOMIC DNA]</scope>
    <source>
        <strain evidence="2 3">OG2</strain>
    </source>
</reference>
<feature type="transmembrane region" description="Helical" evidence="1">
    <location>
        <begin position="365"/>
        <end position="388"/>
    </location>
</feature>
<dbReference type="Proteomes" id="UP000216867">
    <property type="component" value="Unassembled WGS sequence"/>
</dbReference>